<dbReference type="SMART" id="SM00248">
    <property type="entry name" value="ANK"/>
    <property type="match status" value="3"/>
</dbReference>
<dbReference type="KEGG" id="ovi:T265_01649"/>
<dbReference type="PANTHER" id="PTHR24189:SF73">
    <property type="entry name" value="ANKYRIN REPEAT AND SOCS BOX-CONTAINING 15B"/>
    <property type="match status" value="1"/>
</dbReference>
<dbReference type="PROSITE" id="PS50297">
    <property type="entry name" value="ANK_REP_REGION"/>
    <property type="match status" value="2"/>
</dbReference>
<dbReference type="InterPro" id="IPR002110">
    <property type="entry name" value="Ankyrin_rpt"/>
</dbReference>
<dbReference type="PRINTS" id="PR01415">
    <property type="entry name" value="ANKYRIN"/>
</dbReference>
<dbReference type="SUPFAM" id="SSF48403">
    <property type="entry name" value="Ankyrin repeat"/>
    <property type="match status" value="1"/>
</dbReference>
<dbReference type="Proteomes" id="UP000054324">
    <property type="component" value="Unassembled WGS sequence"/>
</dbReference>
<dbReference type="OrthoDB" id="19174at2759"/>
<dbReference type="STRING" id="6198.A0A075A926"/>
<dbReference type="Pfam" id="PF12796">
    <property type="entry name" value="Ank_2"/>
    <property type="match status" value="1"/>
</dbReference>
<evidence type="ECO:0000313" key="1">
    <source>
        <dbReference type="EMBL" id="KER32215.1"/>
    </source>
</evidence>
<reference evidence="1 2" key="1">
    <citation type="submission" date="2013-11" db="EMBL/GenBank/DDBJ databases">
        <title>Opisthorchis viverrini - life in the bile duct.</title>
        <authorList>
            <person name="Young N.D."/>
            <person name="Nagarajan N."/>
            <person name="Lin S.J."/>
            <person name="Korhonen P.K."/>
            <person name="Jex A.R."/>
            <person name="Hall R.S."/>
            <person name="Safavi-Hemami H."/>
            <person name="Kaewkong W."/>
            <person name="Bertrand D."/>
            <person name="Gao S."/>
            <person name="Seet Q."/>
            <person name="Wongkham S."/>
            <person name="Teh B.T."/>
            <person name="Wongkham C."/>
            <person name="Intapan P.M."/>
            <person name="Maleewong W."/>
            <person name="Yang X."/>
            <person name="Hu M."/>
            <person name="Wang Z."/>
            <person name="Hofmann A."/>
            <person name="Sternberg P.W."/>
            <person name="Tan P."/>
            <person name="Wang J."/>
            <person name="Gasser R.B."/>
        </authorList>
    </citation>
    <scope>NUCLEOTIDE SEQUENCE [LARGE SCALE GENOMIC DNA]</scope>
</reference>
<dbReference type="PANTHER" id="PTHR24189">
    <property type="entry name" value="MYOTROPHIN"/>
    <property type="match status" value="1"/>
</dbReference>
<proteinExistence type="predicted"/>
<dbReference type="AlphaFoldDB" id="A0A075A926"/>
<dbReference type="InterPro" id="IPR036770">
    <property type="entry name" value="Ankyrin_rpt-contain_sf"/>
</dbReference>
<dbReference type="EMBL" id="KL596636">
    <property type="protein sequence ID" value="KER32215.1"/>
    <property type="molecule type" value="Genomic_DNA"/>
</dbReference>
<dbReference type="RefSeq" id="XP_009163979.1">
    <property type="nucleotide sequence ID" value="XM_009165715.1"/>
</dbReference>
<dbReference type="CTD" id="20315837"/>
<dbReference type="InterPro" id="IPR050745">
    <property type="entry name" value="Multifunctional_regulatory"/>
</dbReference>
<name>A0A075A926_OPIVI</name>
<organism evidence="1 2">
    <name type="scientific">Opisthorchis viverrini</name>
    <name type="common">Southeast Asian liver fluke</name>
    <dbReference type="NCBI Taxonomy" id="6198"/>
    <lineage>
        <taxon>Eukaryota</taxon>
        <taxon>Metazoa</taxon>
        <taxon>Spiralia</taxon>
        <taxon>Lophotrochozoa</taxon>
        <taxon>Platyhelminthes</taxon>
        <taxon>Trematoda</taxon>
        <taxon>Digenea</taxon>
        <taxon>Opisthorchiida</taxon>
        <taxon>Opisthorchiata</taxon>
        <taxon>Opisthorchiidae</taxon>
        <taxon>Opisthorchis</taxon>
    </lineage>
</organism>
<keyword evidence="2" id="KW-1185">Reference proteome</keyword>
<protein>
    <submittedName>
        <fullName evidence="1">Uncharacterized protein</fullName>
    </submittedName>
</protein>
<evidence type="ECO:0000313" key="2">
    <source>
        <dbReference type="Proteomes" id="UP000054324"/>
    </source>
</evidence>
<dbReference type="Gene3D" id="1.25.40.20">
    <property type="entry name" value="Ankyrin repeat-containing domain"/>
    <property type="match status" value="1"/>
</dbReference>
<gene>
    <name evidence="1" type="ORF">T265_01649</name>
</gene>
<accession>A0A075A926</accession>
<dbReference type="PROSITE" id="PS50088">
    <property type="entry name" value="ANK_REPEAT"/>
    <property type="match status" value="2"/>
</dbReference>
<dbReference type="GeneID" id="20315837"/>
<sequence length="238" mass="26018">MSSHSDEEADGLPFDMDEVMAAKRNNPGMFVSAWEADENDIEHWSKAQIRADPIKQFIVAAENGKLDTINEIVCRAEKTVPNPTPYPTLSELLAAKDQDGYTALHRAAYGGHAHVVERLLQLGGDVNSRTLDGWTPLHSAAFWNKLACVQLLLTAGADLNAVTNSNQTVLHLAVSNNQSPETLYFLLSQPNASVYGIRNKLGDTVADLIERNTPYSDLCYVFSEHVTQLGQPPSKATG</sequence>